<evidence type="ECO:0000313" key="3">
    <source>
        <dbReference type="Proteomes" id="UP000261032"/>
    </source>
</evidence>
<dbReference type="Proteomes" id="UP000261032">
    <property type="component" value="Unassembled WGS sequence"/>
</dbReference>
<organism evidence="2 3">
    <name type="scientific">Thomasclavelia ramosa</name>
    <dbReference type="NCBI Taxonomy" id="1547"/>
    <lineage>
        <taxon>Bacteria</taxon>
        <taxon>Bacillati</taxon>
        <taxon>Bacillota</taxon>
        <taxon>Erysipelotrichia</taxon>
        <taxon>Erysipelotrichales</taxon>
        <taxon>Coprobacillaceae</taxon>
        <taxon>Thomasclavelia</taxon>
    </lineage>
</organism>
<dbReference type="Pfam" id="PF26595">
    <property type="entry name" value="A_ENA"/>
    <property type="match status" value="1"/>
</dbReference>
<proteinExistence type="predicted"/>
<evidence type="ECO:0000313" key="2">
    <source>
        <dbReference type="EMBL" id="RGD84299.1"/>
    </source>
</evidence>
<comment type="caution">
    <text evidence="2">The sequence shown here is derived from an EMBL/GenBank/DDBJ whole genome shotgun (WGS) entry which is preliminary data.</text>
</comment>
<dbReference type="AlphaFoldDB" id="A0A3E3EBL8"/>
<evidence type="ECO:0000313" key="1">
    <source>
        <dbReference type="EMBL" id="MDB7083342.1"/>
    </source>
</evidence>
<dbReference type="InterPro" id="IPR058705">
    <property type="entry name" value="A_ENA"/>
</dbReference>
<protein>
    <submittedName>
        <fullName evidence="2">Uncharacterized protein</fullName>
    </submittedName>
</protein>
<reference evidence="1" key="2">
    <citation type="submission" date="2023-01" db="EMBL/GenBank/DDBJ databases">
        <title>Human gut microbiome strain richness.</title>
        <authorList>
            <person name="Chen-Liaw A."/>
        </authorList>
    </citation>
    <scope>NUCLEOTIDE SEQUENCE</scope>
    <source>
        <strain evidence="1">1001217st2_G6_1001217B_191108</strain>
    </source>
</reference>
<accession>A0A3E3EBL8</accession>
<dbReference type="EMBL" id="JAQLKE010000007">
    <property type="protein sequence ID" value="MDB7083342.1"/>
    <property type="molecule type" value="Genomic_DNA"/>
</dbReference>
<name>A0A3E3EBL8_9FIRM</name>
<dbReference type="Proteomes" id="UP001211987">
    <property type="component" value="Unassembled WGS sequence"/>
</dbReference>
<gene>
    <name evidence="2" type="ORF">DXB93_11450</name>
    <name evidence="1" type="ORF">PM738_05990</name>
</gene>
<dbReference type="GeneID" id="64196164"/>
<reference evidence="2 3" key="1">
    <citation type="submission" date="2018-08" db="EMBL/GenBank/DDBJ databases">
        <title>A genome reference for cultivated species of the human gut microbiota.</title>
        <authorList>
            <person name="Zou Y."/>
            <person name="Xue W."/>
            <person name="Luo G."/>
        </authorList>
    </citation>
    <scope>NUCLEOTIDE SEQUENCE [LARGE SCALE GENOMIC DNA]</scope>
    <source>
        <strain evidence="2 3">OM06-4</strain>
    </source>
</reference>
<dbReference type="EMBL" id="QUSL01000018">
    <property type="protein sequence ID" value="RGD84299.1"/>
    <property type="molecule type" value="Genomic_DNA"/>
</dbReference>
<dbReference type="RefSeq" id="WP_008792989.1">
    <property type="nucleotide sequence ID" value="NZ_AP031443.1"/>
</dbReference>
<sequence>MNSCNRDFCIDDCCMDNCCIEGCCVDERCALAAVLQSVAMQEGALAAILCAESEKIKKAVCLAKCIDELIAINESAAQTIGTVKELENALKEKACCAIEALQDLRNNDSCK</sequence>